<accession>A0A917WI53</accession>
<evidence type="ECO:0000256" key="1">
    <source>
        <dbReference type="ARBA" id="ARBA00006754"/>
    </source>
</evidence>
<dbReference type="InterPro" id="IPR051448">
    <property type="entry name" value="CdaR-like_regulators"/>
</dbReference>
<dbReference type="Pfam" id="PF13556">
    <property type="entry name" value="HTH_30"/>
    <property type="match status" value="1"/>
</dbReference>
<gene>
    <name evidence="5" type="ORF">GCM10007977_002770</name>
</gene>
<proteinExistence type="inferred from homology"/>
<reference evidence="5" key="1">
    <citation type="journal article" date="2014" name="Int. J. Syst. Evol. Microbiol.">
        <title>Complete genome sequence of Corynebacterium casei LMG S-19264T (=DSM 44701T), isolated from a smear-ripened cheese.</title>
        <authorList>
            <consortium name="US DOE Joint Genome Institute (JGI-PGF)"/>
            <person name="Walter F."/>
            <person name="Albersmeier A."/>
            <person name="Kalinowski J."/>
            <person name="Ruckert C."/>
        </authorList>
    </citation>
    <scope>NUCLEOTIDE SEQUENCE</scope>
    <source>
        <strain evidence="5">JCM 19831</strain>
    </source>
</reference>
<name>A0A917WI53_9ACTN</name>
<evidence type="ECO:0000259" key="2">
    <source>
        <dbReference type="Pfam" id="PF07905"/>
    </source>
</evidence>
<dbReference type="Gene3D" id="1.10.10.2840">
    <property type="entry name" value="PucR C-terminal helix-turn-helix domain"/>
    <property type="match status" value="1"/>
</dbReference>
<dbReference type="PANTHER" id="PTHR33744:SF7">
    <property type="entry name" value="PUCR FAMILY TRANSCRIPTIONAL REGULATOR"/>
    <property type="match status" value="1"/>
</dbReference>
<evidence type="ECO:0008006" key="7">
    <source>
        <dbReference type="Google" id="ProtNLM"/>
    </source>
</evidence>
<evidence type="ECO:0000259" key="3">
    <source>
        <dbReference type="Pfam" id="PF13556"/>
    </source>
</evidence>
<evidence type="ECO:0000313" key="5">
    <source>
        <dbReference type="EMBL" id="GGM05054.1"/>
    </source>
</evidence>
<dbReference type="InterPro" id="IPR041522">
    <property type="entry name" value="CdaR_GGDEF"/>
</dbReference>
<dbReference type="Pfam" id="PF07905">
    <property type="entry name" value="PucR"/>
    <property type="match status" value="1"/>
</dbReference>
<sequence length="499" mass="53012">MPVVCAVVQSGVALRLADLIADPTLDLRLVDGAAAALARPIRWVAVTELADPRPFLSGGELVLTTGLRQRSAAAQREFVARIADRDVVGVGFGIGLTHKAVPVATLAEARRRGLPVLEIPYSTPFIAVDQFVADRILEEQYGRFHDLLDEYDTLARSLLSGRGLGALVDSLQQILGAPVMVVDQQGHILATAPAAAPWPVEEILAGVHGTVAGLTATPVLVEEAVVAHLCCRTPRRSADVLPYAVALVGLELARRQAVLAGQRQLVGQVLEDVIRGGITAAEAERRLATFGILAAGGHVVLVGTADPAGDLPVRLTAVPQLPGAITAVVDECLVAVLTPGHDPRRAAQLLLDQLGRYGSAARVGIGGRRAGVAGLRWSYYEAFEAMSRGAGINDRERMSLTGLLLASEDVPLRDLAEDLLRPLREFDARHGGALVRTLREYLDANGSVATVAERLIVHRNTVRYRVEQIESLTGRSLGSTADRVQLWLALAATRIGTAP</sequence>
<dbReference type="InterPro" id="IPR025736">
    <property type="entry name" value="PucR_C-HTH_dom"/>
</dbReference>
<dbReference type="Proteomes" id="UP000642070">
    <property type="component" value="Unassembled WGS sequence"/>
</dbReference>
<dbReference type="AlphaFoldDB" id="A0A917WI53"/>
<dbReference type="InterPro" id="IPR042070">
    <property type="entry name" value="PucR_C-HTH_sf"/>
</dbReference>
<evidence type="ECO:0000259" key="4">
    <source>
        <dbReference type="Pfam" id="PF17853"/>
    </source>
</evidence>
<protein>
    <recommendedName>
        <fullName evidence="7">PucR family transcriptional regulator</fullName>
    </recommendedName>
</protein>
<dbReference type="Pfam" id="PF17853">
    <property type="entry name" value="GGDEF_2"/>
    <property type="match status" value="1"/>
</dbReference>
<keyword evidence="6" id="KW-1185">Reference proteome</keyword>
<dbReference type="PANTHER" id="PTHR33744">
    <property type="entry name" value="CARBOHYDRATE DIACID REGULATOR"/>
    <property type="match status" value="1"/>
</dbReference>
<comment type="similarity">
    <text evidence="1">Belongs to the CdaR family.</text>
</comment>
<feature type="domain" description="CdaR GGDEF-like" evidence="4">
    <location>
        <begin position="280"/>
        <end position="386"/>
    </location>
</feature>
<feature type="domain" description="PucR C-terminal helix-turn-helix" evidence="3">
    <location>
        <begin position="434"/>
        <end position="492"/>
    </location>
</feature>
<organism evidence="5 6">
    <name type="scientific">Dactylosporangium sucinum</name>
    <dbReference type="NCBI Taxonomy" id="1424081"/>
    <lineage>
        <taxon>Bacteria</taxon>
        <taxon>Bacillati</taxon>
        <taxon>Actinomycetota</taxon>
        <taxon>Actinomycetes</taxon>
        <taxon>Micromonosporales</taxon>
        <taxon>Micromonosporaceae</taxon>
        <taxon>Dactylosporangium</taxon>
    </lineage>
</organism>
<reference evidence="5" key="2">
    <citation type="submission" date="2020-09" db="EMBL/GenBank/DDBJ databases">
        <authorList>
            <person name="Sun Q."/>
            <person name="Ohkuma M."/>
        </authorList>
    </citation>
    <scope>NUCLEOTIDE SEQUENCE</scope>
    <source>
        <strain evidence="5">JCM 19831</strain>
    </source>
</reference>
<feature type="domain" description="Purine catabolism PurC-like" evidence="2">
    <location>
        <begin position="18"/>
        <end position="136"/>
    </location>
</feature>
<evidence type="ECO:0000313" key="6">
    <source>
        <dbReference type="Proteomes" id="UP000642070"/>
    </source>
</evidence>
<dbReference type="InterPro" id="IPR012914">
    <property type="entry name" value="PucR_dom"/>
</dbReference>
<comment type="caution">
    <text evidence="5">The sequence shown here is derived from an EMBL/GenBank/DDBJ whole genome shotgun (WGS) entry which is preliminary data.</text>
</comment>
<dbReference type="EMBL" id="BMPI01000002">
    <property type="protein sequence ID" value="GGM05054.1"/>
    <property type="molecule type" value="Genomic_DNA"/>
</dbReference>